<dbReference type="RefSeq" id="WP_376936546.1">
    <property type="nucleotide sequence ID" value="NZ_JBHXLY010000046.1"/>
</dbReference>
<reference evidence="1 2" key="1">
    <citation type="submission" date="2024-09" db="EMBL/GenBank/DDBJ databases">
        <title>The Natural Products Discovery Center: Release of the First 8490 Sequenced Strains for Exploring Actinobacteria Biosynthetic Diversity.</title>
        <authorList>
            <person name="Kalkreuter E."/>
            <person name="Kautsar S.A."/>
            <person name="Yang D."/>
            <person name="Bader C.D."/>
            <person name="Teijaro C.N."/>
            <person name="Fluegel L."/>
            <person name="Davis C.M."/>
            <person name="Simpson J.R."/>
            <person name="Lauterbach L."/>
            <person name="Steele A.D."/>
            <person name="Gui C."/>
            <person name="Meng S."/>
            <person name="Li G."/>
            <person name="Viehrig K."/>
            <person name="Ye F."/>
            <person name="Su P."/>
            <person name="Kiefer A.F."/>
            <person name="Nichols A."/>
            <person name="Cepeda A.J."/>
            <person name="Yan W."/>
            <person name="Fan B."/>
            <person name="Jiang Y."/>
            <person name="Adhikari A."/>
            <person name="Zheng C.-J."/>
            <person name="Schuster L."/>
            <person name="Cowan T.M."/>
            <person name="Smanski M.J."/>
            <person name="Chevrette M.G."/>
            <person name="De Carvalho L.P.S."/>
            <person name="Shen B."/>
        </authorList>
    </citation>
    <scope>NUCLEOTIDE SEQUENCE [LARGE SCALE GENOMIC DNA]</scope>
    <source>
        <strain evidence="1 2">NPDC058546</strain>
    </source>
</reference>
<dbReference type="Proteomes" id="UP001598251">
    <property type="component" value="Unassembled WGS sequence"/>
</dbReference>
<organism evidence="1 2">
    <name type="scientific">Streptomyces sindenensis</name>
    <dbReference type="NCBI Taxonomy" id="67363"/>
    <lineage>
        <taxon>Bacteria</taxon>
        <taxon>Bacillati</taxon>
        <taxon>Actinomycetota</taxon>
        <taxon>Actinomycetes</taxon>
        <taxon>Kitasatosporales</taxon>
        <taxon>Streptomycetaceae</taxon>
        <taxon>Streptomyces</taxon>
    </lineage>
</organism>
<keyword evidence="2" id="KW-1185">Reference proteome</keyword>
<evidence type="ECO:0000313" key="2">
    <source>
        <dbReference type="Proteomes" id="UP001598251"/>
    </source>
</evidence>
<comment type="caution">
    <text evidence="1">The sequence shown here is derived from an EMBL/GenBank/DDBJ whole genome shotgun (WGS) entry which is preliminary data.</text>
</comment>
<sequence>MNVSPDPITTQEQAAKERETLLDFIARGVLCATASALGDDHSEPGEDALAKGRAVADDYLSAYEEWLVNLAAGNAASGPR</sequence>
<name>A0ABW6EVV5_9ACTN</name>
<evidence type="ECO:0000313" key="1">
    <source>
        <dbReference type="EMBL" id="MFD4217557.1"/>
    </source>
</evidence>
<accession>A0ABW6EVV5</accession>
<dbReference type="EMBL" id="JBHXOF010000033">
    <property type="protein sequence ID" value="MFD4217557.1"/>
    <property type="molecule type" value="Genomic_DNA"/>
</dbReference>
<protein>
    <submittedName>
        <fullName evidence="1">Uncharacterized protein</fullName>
    </submittedName>
</protein>
<gene>
    <name evidence="1" type="ORF">ACFWSS_32295</name>
</gene>
<proteinExistence type="predicted"/>